<dbReference type="OrthoDB" id="9780942at2"/>
<dbReference type="PANTHER" id="PTHR45772">
    <property type="entry name" value="CONSERVED COMPONENT OF ABC TRANSPORTER FOR NATURAL AMINO ACIDS-RELATED"/>
    <property type="match status" value="1"/>
</dbReference>
<dbReference type="InterPro" id="IPR003593">
    <property type="entry name" value="AAA+_ATPase"/>
</dbReference>
<dbReference type="AlphaFoldDB" id="A0A4Q9QTX0"/>
<name>A0A4Q9QTX0_9GAMM</name>
<gene>
    <name evidence="5" type="ORF">DNK44_22525</name>
</gene>
<evidence type="ECO:0000256" key="3">
    <source>
        <dbReference type="ARBA" id="ARBA00022840"/>
    </source>
</evidence>
<dbReference type="PROSITE" id="PS50893">
    <property type="entry name" value="ABC_TRANSPORTER_2"/>
    <property type="match status" value="1"/>
</dbReference>
<dbReference type="Gene3D" id="3.40.50.300">
    <property type="entry name" value="P-loop containing nucleotide triphosphate hydrolases"/>
    <property type="match status" value="1"/>
</dbReference>
<dbReference type="InterPro" id="IPR027417">
    <property type="entry name" value="P-loop_NTPase"/>
</dbReference>
<dbReference type="FunFam" id="3.40.50.300:FF:000421">
    <property type="entry name" value="Branched-chain amino acid ABC transporter ATP-binding protein"/>
    <property type="match status" value="1"/>
</dbReference>
<keyword evidence="3 5" id="KW-0067">ATP-binding</keyword>
<proteinExistence type="predicted"/>
<dbReference type="InterPro" id="IPR003439">
    <property type="entry name" value="ABC_transporter-like_ATP-bd"/>
</dbReference>
<evidence type="ECO:0000313" key="6">
    <source>
        <dbReference type="Proteomes" id="UP000293172"/>
    </source>
</evidence>
<organism evidence="5 6">
    <name type="scientific">Phytopseudomonas dryadis</name>
    <dbReference type="NCBI Taxonomy" id="2487520"/>
    <lineage>
        <taxon>Bacteria</taxon>
        <taxon>Pseudomonadati</taxon>
        <taxon>Pseudomonadota</taxon>
        <taxon>Gammaproteobacteria</taxon>
        <taxon>Pseudomonadales</taxon>
        <taxon>Pseudomonadaceae</taxon>
        <taxon>Phytopseudomonas</taxon>
    </lineage>
</organism>
<dbReference type="PANTHER" id="PTHR45772:SF1">
    <property type="entry name" value="ABC TRANSPORTER ATP-BINDING PROTEIN"/>
    <property type="match status" value="1"/>
</dbReference>
<sequence>MNTSATSLLDLENISLSFKGVKAITDISFAVREGEICALIGPNGAGKSSLLNIINGVYRPQQGVIRFAGEQRRRMSPHDAAVRGIARTFQNIALFKGMSVLDNILSGRNLKRRSTWMEQALRLGRARREDDRQRLHAERVIEFLRIQAWRQTPVGTLPYGLQKRVELGRALAAEPRLLLLDEPMAGMNAEEKREMSRFILEVNREFGTTVVLIEHDIGVVMGLSDHVVVLDYGRKIGDGTPEQVRNDPRVLAAYLGTRH</sequence>
<evidence type="ECO:0000313" key="5">
    <source>
        <dbReference type="EMBL" id="TBU86617.1"/>
    </source>
</evidence>
<dbReference type="InterPro" id="IPR032823">
    <property type="entry name" value="BCA_ABC_TP_C"/>
</dbReference>
<feature type="domain" description="ABC transporter" evidence="4">
    <location>
        <begin position="9"/>
        <end position="257"/>
    </location>
</feature>
<dbReference type="Pfam" id="PF12399">
    <property type="entry name" value="BCA_ABC_TP_C"/>
    <property type="match status" value="1"/>
</dbReference>
<dbReference type="Pfam" id="PF00005">
    <property type="entry name" value="ABC_tran"/>
    <property type="match status" value="1"/>
</dbReference>
<dbReference type="GO" id="GO:0005524">
    <property type="term" value="F:ATP binding"/>
    <property type="evidence" value="ECO:0007669"/>
    <property type="project" value="UniProtKB-KW"/>
</dbReference>
<reference evidence="5 6" key="1">
    <citation type="submission" date="2018-06" db="EMBL/GenBank/DDBJ databases">
        <title>Three novel Pseudomonas species isolated from symptomatic oak.</title>
        <authorList>
            <person name="Bueno-Gonzalez V."/>
            <person name="Brady C."/>
        </authorList>
    </citation>
    <scope>NUCLEOTIDE SEQUENCE [LARGE SCALE GENOMIC DNA]</scope>
    <source>
        <strain evidence="5 6">P6B</strain>
    </source>
</reference>
<dbReference type="EMBL" id="QJUL01000048">
    <property type="protein sequence ID" value="TBU86617.1"/>
    <property type="molecule type" value="Genomic_DNA"/>
</dbReference>
<dbReference type="GO" id="GO:0005886">
    <property type="term" value="C:plasma membrane"/>
    <property type="evidence" value="ECO:0007669"/>
    <property type="project" value="TreeGrafter"/>
</dbReference>
<evidence type="ECO:0000259" key="4">
    <source>
        <dbReference type="PROSITE" id="PS50893"/>
    </source>
</evidence>
<dbReference type="CDD" id="cd03219">
    <property type="entry name" value="ABC_Mj1267_LivG_branched"/>
    <property type="match status" value="1"/>
</dbReference>
<dbReference type="GO" id="GO:0016887">
    <property type="term" value="F:ATP hydrolysis activity"/>
    <property type="evidence" value="ECO:0007669"/>
    <property type="project" value="InterPro"/>
</dbReference>
<comment type="caution">
    <text evidence="5">The sequence shown here is derived from an EMBL/GenBank/DDBJ whole genome shotgun (WGS) entry which is preliminary data.</text>
</comment>
<evidence type="ECO:0000256" key="2">
    <source>
        <dbReference type="ARBA" id="ARBA00022741"/>
    </source>
</evidence>
<evidence type="ECO:0000256" key="1">
    <source>
        <dbReference type="ARBA" id="ARBA00022448"/>
    </source>
</evidence>
<dbReference type="SUPFAM" id="SSF52540">
    <property type="entry name" value="P-loop containing nucleoside triphosphate hydrolases"/>
    <property type="match status" value="1"/>
</dbReference>
<keyword evidence="2" id="KW-0547">Nucleotide-binding</keyword>
<dbReference type="SMART" id="SM00382">
    <property type="entry name" value="AAA"/>
    <property type="match status" value="1"/>
</dbReference>
<dbReference type="RefSeq" id="WP_131199101.1">
    <property type="nucleotide sequence ID" value="NZ_QJUL01000048.1"/>
</dbReference>
<keyword evidence="1" id="KW-0813">Transport</keyword>
<dbReference type="Proteomes" id="UP000293172">
    <property type="component" value="Unassembled WGS sequence"/>
</dbReference>
<accession>A0A4Q9QTX0</accession>
<protein>
    <submittedName>
        <fullName evidence="5">ABC transporter ATP-binding protein</fullName>
    </submittedName>
</protein>
<dbReference type="InterPro" id="IPR051120">
    <property type="entry name" value="ABC_AA/LPS_Transport"/>
</dbReference>